<name>A0AAV5V4A8_9BILA</name>
<feature type="non-terminal residue" evidence="1">
    <location>
        <position position="149"/>
    </location>
</feature>
<evidence type="ECO:0000313" key="2">
    <source>
        <dbReference type="Proteomes" id="UP001432322"/>
    </source>
</evidence>
<evidence type="ECO:0000313" key="1">
    <source>
        <dbReference type="EMBL" id="GMT13581.1"/>
    </source>
</evidence>
<sequence length="149" mass="16211">LTVTDASGTKHEGSKMKCVDGSWKLSGTADVDVAAGSKVACVPKNCPLLPIDTFSLIFAGISIDEYKRWTCDADQSLVLIVASDFENDENTQTMHAEYIEVGEYDYRLFSSSGIKNNVYTELMNTIISAKCEDLGPRYPGVTVPRACNA</sequence>
<gene>
    <name evidence="1" type="ORF">PFISCL1PPCAC_4878</name>
</gene>
<comment type="caution">
    <text evidence="1">The sequence shown here is derived from an EMBL/GenBank/DDBJ whole genome shotgun (WGS) entry which is preliminary data.</text>
</comment>
<feature type="non-terminal residue" evidence="1">
    <location>
        <position position="1"/>
    </location>
</feature>
<dbReference type="AlphaFoldDB" id="A0AAV5V4A8"/>
<accession>A0AAV5V4A8</accession>
<keyword evidence="2" id="KW-1185">Reference proteome</keyword>
<protein>
    <submittedName>
        <fullName evidence="1">Uncharacterized protein</fullName>
    </submittedName>
</protein>
<dbReference type="Proteomes" id="UP001432322">
    <property type="component" value="Unassembled WGS sequence"/>
</dbReference>
<dbReference type="EMBL" id="BTSY01000002">
    <property type="protein sequence ID" value="GMT13581.1"/>
    <property type="molecule type" value="Genomic_DNA"/>
</dbReference>
<reference evidence="1" key="1">
    <citation type="submission" date="2023-10" db="EMBL/GenBank/DDBJ databases">
        <title>Genome assembly of Pristionchus species.</title>
        <authorList>
            <person name="Yoshida K."/>
            <person name="Sommer R.J."/>
        </authorList>
    </citation>
    <scope>NUCLEOTIDE SEQUENCE</scope>
    <source>
        <strain evidence="1">RS5133</strain>
    </source>
</reference>
<organism evidence="1 2">
    <name type="scientific">Pristionchus fissidentatus</name>
    <dbReference type="NCBI Taxonomy" id="1538716"/>
    <lineage>
        <taxon>Eukaryota</taxon>
        <taxon>Metazoa</taxon>
        <taxon>Ecdysozoa</taxon>
        <taxon>Nematoda</taxon>
        <taxon>Chromadorea</taxon>
        <taxon>Rhabditida</taxon>
        <taxon>Rhabditina</taxon>
        <taxon>Diplogasteromorpha</taxon>
        <taxon>Diplogasteroidea</taxon>
        <taxon>Neodiplogasteridae</taxon>
        <taxon>Pristionchus</taxon>
    </lineage>
</organism>
<proteinExistence type="predicted"/>